<dbReference type="Proteomes" id="UP000284706">
    <property type="component" value="Unassembled WGS sequence"/>
</dbReference>
<feature type="region of interest" description="Disordered" evidence="1">
    <location>
        <begin position="1"/>
        <end position="34"/>
    </location>
</feature>
<accession>A0A409X175</accession>
<keyword evidence="3" id="KW-1185">Reference proteome</keyword>
<feature type="compositionally biased region" description="Acidic residues" evidence="1">
    <location>
        <begin position="553"/>
        <end position="567"/>
    </location>
</feature>
<dbReference type="STRING" id="231916.A0A409X175"/>
<protein>
    <submittedName>
        <fullName evidence="2">Uncharacterized protein</fullName>
    </submittedName>
</protein>
<feature type="compositionally biased region" description="Low complexity" evidence="1">
    <location>
        <begin position="644"/>
        <end position="653"/>
    </location>
</feature>
<dbReference type="InParanoid" id="A0A409X175"/>
<feature type="compositionally biased region" description="Polar residues" evidence="1">
    <location>
        <begin position="1"/>
        <end position="19"/>
    </location>
</feature>
<organism evidence="2 3">
    <name type="scientific">Gymnopilus dilepis</name>
    <dbReference type="NCBI Taxonomy" id="231916"/>
    <lineage>
        <taxon>Eukaryota</taxon>
        <taxon>Fungi</taxon>
        <taxon>Dikarya</taxon>
        <taxon>Basidiomycota</taxon>
        <taxon>Agaricomycotina</taxon>
        <taxon>Agaricomycetes</taxon>
        <taxon>Agaricomycetidae</taxon>
        <taxon>Agaricales</taxon>
        <taxon>Agaricineae</taxon>
        <taxon>Hymenogastraceae</taxon>
        <taxon>Gymnopilus</taxon>
    </lineage>
</organism>
<sequence length="662" mass="73150">SSTGRRTWTCSSASSLSPCTTPPHRAQISPSTNAQLSGIFDDPALTGIQEIIEKMIDSPTVGRMSKESRQALFKGFKDLDELVKKIGRQTSLSVGQICDRWAGLNNHPNGPTLWNMYQAFFEAYHEQELARLEEKDRPKPGCIPSKATVSACYDRFKQKYGDKKYPEILRAWYSMRQLTDSGDLSNAQRTREFRKFTENMDNLIRNASARLGFEAIFLAVGGIVNQDQNLSYLGGSDATREFFPERYRSTDRTAIGHLRAHVYDRLSKRLVAEGEDFRSAQQADPSTGVPVMSEMLAVVKVEPPSATDTDKALVQLREIVIQKAGENSRDLVCEASTDSLAAKFGIDVMKRNNLAWKTLPSICAKAGIIILNWPEDVPYPCDDGFKKGISSMKQDQRLALLAAFEHSTHPVTFKKQYSLAIPKGEPVIIGVPPPADSRHTHGRRLFLDEDQKTEDRNGPPRLLPSGNPSEGALGKKPSSTSNTRKAASQAMIVVDDNSPPHAVERPKAAAKNPTMSKKRAPPTSENGDELSGTEHDVVGTKKPPTLKRRTEAVSEEDDEEDEVETLSDGEGASGAPKHTKGQRGGRLTKRLRFEEPDDSDYSSESERTDIDTGDDTPLAHSPHHLRSHGPARLSTDRLAKQHNSKGSSKGSSNFLRPYINRC</sequence>
<evidence type="ECO:0000313" key="2">
    <source>
        <dbReference type="EMBL" id="PPQ84523.1"/>
    </source>
</evidence>
<dbReference type="AlphaFoldDB" id="A0A409X175"/>
<dbReference type="OrthoDB" id="3061191at2759"/>
<reference evidence="2 3" key="1">
    <citation type="journal article" date="2018" name="Evol. Lett.">
        <title>Horizontal gene cluster transfer increased hallucinogenic mushroom diversity.</title>
        <authorList>
            <person name="Reynolds H.T."/>
            <person name="Vijayakumar V."/>
            <person name="Gluck-Thaler E."/>
            <person name="Korotkin H.B."/>
            <person name="Matheny P.B."/>
            <person name="Slot J.C."/>
        </authorList>
    </citation>
    <scope>NUCLEOTIDE SEQUENCE [LARGE SCALE GENOMIC DNA]</scope>
    <source>
        <strain evidence="2 3">SRW20</strain>
    </source>
</reference>
<proteinExistence type="predicted"/>
<dbReference type="EMBL" id="NHYE01004448">
    <property type="protein sequence ID" value="PPQ84523.1"/>
    <property type="molecule type" value="Genomic_DNA"/>
</dbReference>
<feature type="compositionally biased region" description="Basic and acidic residues" evidence="1">
    <location>
        <begin position="447"/>
        <end position="458"/>
    </location>
</feature>
<feature type="non-terminal residue" evidence="2">
    <location>
        <position position="1"/>
    </location>
</feature>
<comment type="caution">
    <text evidence="2">The sequence shown here is derived from an EMBL/GenBank/DDBJ whole genome shotgun (WGS) entry which is preliminary data.</text>
</comment>
<feature type="region of interest" description="Disordered" evidence="1">
    <location>
        <begin position="447"/>
        <end position="662"/>
    </location>
</feature>
<gene>
    <name evidence="2" type="ORF">CVT26_003609</name>
</gene>
<feature type="compositionally biased region" description="Basic residues" evidence="1">
    <location>
        <begin position="577"/>
        <end position="590"/>
    </location>
</feature>
<feature type="compositionally biased region" description="Polar residues" evidence="1">
    <location>
        <begin position="477"/>
        <end position="486"/>
    </location>
</feature>
<evidence type="ECO:0000313" key="3">
    <source>
        <dbReference type="Proteomes" id="UP000284706"/>
    </source>
</evidence>
<evidence type="ECO:0000256" key="1">
    <source>
        <dbReference type="SAM" id="MobiDB-lite"/>
    </source>
</evidence>
<name>A0A409X175_9AGAR</name>